<dbReference type="Proteomes" id="UP000183987">
    <property type="component" value="Unassembled WGS sequence"/>
</dbReference>
<evidence type="ECO:0000259" key="2">
    <source>
        <dbReference type="Pfam" id="PF13472"/>
    </source>
</evidence>
<name>A0A1M5CRX3_LOKAT</name>
<dbReference type="InterPro" id="IPR036514">
    <property type="entry name" value="SGNH_hydro_sf"/>
</dbReference>
<dbReference type="AlphaFoldDB" id="A0A1M5CRX3"/>
<dbReference type="SUPFAM" id="SSF52266">
    <property type="entry name" value="SGNH hydrolase"/>
    <property type="match status" value="1"/>
</dbReference>
<feature type="domain" description="Peptidase C14 caspase" evidence="1">
    <location>
        <begin position="339"/>
        <end position="574"/>
    </location>
</feature>
<keyword evidence="4" id="KW-1185">Reference proteome</keyword>
<reference evidence="4" key="1">
    <citation type="submission" date="2016-11" db="EMBL/GenBank/DDBJ databases">
        <authorList>
            <person name="Varghese N."/>
            <person name="Submissions S."/>
        </authorList>
    </citation>
    <scope>NUCLEOTIDE SEQUENCE [LARGE SCALE GENOMIC DNA]</scope>
    <source>
        <strain evidence="4">DSM 29326</strain>
    </source>
</reference>
<sequence length="606" mass="65599">MTEKITLEELSRKMADPDTAPDDLAAYFTEDTGASDPFAPAIALNPDKVEIPATADAATRSALLLNGANWFERQNRQARFFQRLSKGDYRGPIIVEEGDSWFQYPILLRDTIDVLMEEYAVFSLSAGGDTLANMVARAEYRRAIEQTGATILLLSGGGNDLVADGNLSRHLRRFDAGLSAAEYLLPSFDQLVAVAVQQFDRIARDVAARYPKVKIICHGYDRAIPAKGKWLGLPMAANGIVDATLQASIAKVMMDRFNDAMMAMARRHAHVFFLDLRGTVGAGRWHDELHPTNAGYADVAAIFSALIRKLTKPARGPAVRSAPAAVALHVGLNRVDRGHYGTGLVDLDFCVNDSEAMRDIAKARGFDTQTHLTDAAATRDAVIAACGEAAKSLKAGDTFKLTYAGHGGQVKDFNGDEATGPDRDLLDETLCLYDGQMIDDELYKIWSDFAEGVRVLAVFDCCHAGSMLRAGPGRAATAAPVTGKTRMMTPGVAAQVFRANEAFYRSLPSSALGPDLATPYHELSFPVAASVLQLSACQSNQTAQEDLGNGLFTAAILATLTDPAAQSGYRNFRDRCAARMPAWQSPNFWTVGRPDAAFEASRVFWA</sequence>
<dbReference type="STRING" id="366533.SAMN05444339_10869"/>
<dbReference type="GO" id="GO:0006508">
    <property type="term" value="P:proteolysis"/>
    <property type="evidence" value="ECO:0007669"/>
    <property type="project" value="InterPro"/>
</dbReference>
<dbReference type="Pfam" id="PF13472">
    <property type="entry name" value="Lipase_GDSL_2"/>
    <property type="match status" value="1"/>
</dbReference>
<dbReference type="OrthoDB" id="500593at2"/>
<dbReference type="GO" id="GO:0004197">
    <property type="term" value="F:cysteine-type endopeptidase activity"/>
    <property type="evidence" value="ECO:0007669"/>
    <property type="project" value="InterPro"/>
</dbReference>
<dbReference type="RefSeq" id="WP_072858119.1">
    <property type="nucleotide sequence ID" value="NZ_FQUE01000008.1"/>
</dbReference>
<dbReference type="InterPro" id="IPR050452">
    <property type="entry name" value="Metacaspase"/>
</dbReference>
<keyword evidence="3" id="KW-0378">Hydrolase</keyword>
<evidence type="ECO:0000313" key="3">
    <source>
        <dbReference type="EMBL" id="SHF57480.1"/>
    </source>
</evidence>
<dbReference type="EMBL" id="FQUE01000008">
    <property type="protein sequence ID" value="SHF57480.1"/>
    <property type="molecule type" value="Genomic_DNA"/>
</dbReference>
<protein>
    <submittedName>
        <fullName evidence="3">GDSL-like Lipase/Acylhydrolase family protein</fullName>
    </submittedName>
</protein>
<dbReference type="Pfam" id="PF00656">
    <property type="entry name" value="Peptidase_C14"/>
    <property type="match status" value="1"/>
</dbReference>
<dbReference type="InterPro" id="IPR011600">
    <property type="entry name" value="Pept_C14_caspase"/>
</dbReference>
<feature type="domain" description="SGNH hydrolase-type esterase" evidence="2">
    <location>
        <begin position="101"/>
        <end position="297"/>
    </location>
</feature>
<proteinExistence type="predicted"/>
<organism evidence="3 4">
    <name type="scientific">Loktanella atrilutea</name>
    <dbReference type="NCBI Taxonomy" id="366533"/>
    <lineage>
        <taxon>Bacteria</taxon>
        <taxon>Pseudomonadati</taxon>
        <taxon>Pseudomonadota</taxon>
        <taxon>Alphaproteobacteria</taxon>
        <taxon>Rhodobacterales</taxon>
        <taxon>Roseobacteraceae</taxon>
        <taxon>Loktanella</taxon>
    </lineage>
</organism>
<dbReference type="Gene3D" id="3.40.50.1460">
    <property type="match status" value="1"/>
</dbReference>
<accession>A0A1M5CRX3</accession>
<dbReference type="InterPro" id="IPR013830">
    <property type="entry name" value="SGNH_hydro"/>
</dbReference>
<dbReference type="Gene3D" id="3.40.50.1110">
    <property type="entry name" value="SGNH hydrolase"/>
    <property type="match status" value="1"/>
</dbReference>
<dbReference type="CDD" id="cd00229">
    <property type="entry name" value="SGNH_hydrolase"/>
    <property type="match status" value="1"/>
</dbReference>
<evidence type="ECO:0000313" key="4">
    <source>
        <dbReference type="Proteomes" id="UP000183987"/>
    </source>
</evidence>
<dbReference type="GO" id="GO:0005737">
    <property type="term" value="C:cytoplasm"/>
    <property type="evidence" value="ECO:0007669"/>
    <property type="project" value="TreeGrafter"/>
</dbReference>
<dbReference type="PANTHER" id="PTHR48104">
    <property type="entry name" value="METACASPASE-4"/>
    <property type="match status" value="1"/>
</dbReference>
<dbReference type="GO" id="GO:0016788">
    <property type="term" value="F:hydrolase activity, acting on ester bonds"/>
    <property type="evidence" value="ECO:0007669"/>
    <property type="project" value="UniProtKB-ARBA"/>
</dbReference>
<dbReference type="PANTHER" id="PTHR48104:SF30">
    <property type="entry name" value="METACASPASE-1"/>
    <property type="match status" value="1"/>
</dbReference>
<gene>
    <name evidence="3" type="ORF">SAMN05444339_10869</name>
</gene>
<evidence type="ECO:0000259" key="1">
    <source>
        <dbReference type="Pfam" id="PF00656"/>
    </source>
</evidence>